<reference evidence="1 2" key="1">
    <citation type="journal article" date="2019" name="Int. J. Syst. Evol. Microbiol.">
        <title>The Global Catalogue of Microorganisms (GCM) 10K type strain sequencing project: providing services to taxonomists for standard genome sequencing and annotation.</title>
        <authorList>
            <consortium name="The Broad Institute Genomics Platform"/>
            <consortium name="The Broad Institute Genome Sequencing Center for Infectious Disease"/>
            <person name="Wu L."/>
            <person name="Ma J."/>
        </authorList>
    </citation>
    <scope>NUCLEOTIDE SEQUENCE [LARGE SCALE GENOMIC DNA]</scope>
    <source>
        <strain evidence="1 2">JCM 16211</strain>
    </source>
</reference>
<accession>A0ABN0T1V3</accession>
<gene>
    <name evidence="1" type="ORF">GCM10009123_16540</name>
</gene>
<organism evidence="1 2">
    <name type="scientific">Kangiella japonica</name>
    <dbReference type="NCBI Taxonomy" id="647384"/>
    <lineage>
        <taxon>Bacteria</taxon>
        <taxon>Pseudomonadati</taxon>
        <taxon>Pseudomonadota</taxon>
        <taxon>Gammaproteobacteria</taxon>
        <taxon>Kangiellales</taxon>
        <taxon>Kangiellaceae</taxon>
        <taxon>Kangiella</taxon>
    </lineage>
</organism>
<evidence type="ECO:0008006" key="3">
    <source>
        <dbReference type="Google" id="ProtNLM"/>
    </source>
</evidence>
<protein>
    <recommendedName>
        <fullName evidence="3">DUF4136 domain-containing protein</fullName>
    </recommendedName>
</protein>
<proteinExistence type="predicted"/>
<sequence length="170" mass="19085">MRSIYFILISVFAVLGVSGCVSTKSEISYLNEKITSPRLISISGVRAPWVFEIEKRLKQRGFTINRMVSQNVTIKQISETKSEAYNEATSRYILRLDGHAPNTSMTRCIGGGYNFDYINVELIDVRENSTVLTYSNSGYSEGCQPFSGSIFEDIVELLDKSWHTSSISRG</sequence>
<name>A0ABN0T1V3_9GAMM</name>
<evidence type="ECO:0000313" key="1">
    <source>
        <dbReference type="EMBL" id="GAA0209821.1"/>
    </source>
</evidence>
<dbReference type="PROSITE" id="PS51257">
    <property type="entry name" value="PROKAR_LIPOPROTEIN"/>
    <property type="match status" value="1"/>
</dbReference>
<dbReference type="Proteomes" id="UP001501221">
    <property type="component" value="Unassembled WGS sequence"/>
</dbReference>
<comment type="caution">
    <text evidence="1">The sequence shown here is derived from an EMBL/GenBank/DDBJ whole genome shotgun (WGS) entry which is preliminary data.</text>
</comment>
<keyword evidence="2" id="KW-1185">Reference proteome</keyword>
<evidence type="ECO:0000313" key="2">
    <source>
        <dbReference type="Proteomes" id="UP001501221"/>
    </source>
</evidence>
<dbReference type="RefSeq" id="WP_343989107.1">
    <property type="nucleotide sequence ID" value="NZ_BAAAFM010000003.1"/>
</dbReference>
<dbReference type="EMBL" id="BAAAFM010000003">
    <property type="protein sequence ID" value="GAA0209821.1"/>
    <property type="molecule type" value="Genomic_DNA"/>
</dbReference>